<accession>A0A6J6X2R2</accession>
<dbReference type="EMBL" id="CAEZZU010000229">
    <property type="protein sequence ID" value="CAB4789458.1"/>
    <property type="molecule type" value="Genomic_DNA"/>
</dbReference>
<reference evidence="1" key="1">
    <citation type="submission" date="2020-05" db="EMBL/GenBank/DDBJ databases">
        <authorList>
            <person name="Chiriac C."/>
            <person name="Salcher M."/>
            <person name="Ghai R."/>
            <person name="Kavagutti S V."/>
        </authorList>
    </citation>
    <scope>NUCLEOTIDE SEQUENCE</scope>
</reference>
<name>A0A6J6X2R2_9ZZZZ</name>
<dbReference type="EMBL" id="CAFAAH010000129">
    <property type="protein sequence ID" value="CAB4799277.1"/>
    <property type="molecule type" value="Genomic_DNA"/>
</dbReference>
<protein>
    <submittedName>
        <fullName evidence="1">Unannotated protein</fullName>
    </submittedName>
</protein>
<proteinExistence type="predicted"/>
<gene>
    <name evidence="1" type="ORF">UFOPK2925_01329</name>
    <name evidence="2" type="ORF">UFOPK2996_00977</name>
</gene>
<organism evidence="1">
    <name type="scientific">freshwater metagenome</name>
    <dbReference type="NCBI Taxonomy" id="449393"/>
    <lineage>
        <taxon>unclassified sequences</taxon>
        <taxon>metagenomes</taxon>
        <taxon>ecological metagenomes</taxon>
    </lineage>
</organism>
<sequence length="181" mass="18795">MPPWLLERDSDPDSVPPLAPLVCGSLFVADDVGVELRLGRGAISGSAPVPKPALDAIASCSAARDSMDPASNSEARFERMALRGAALAEVFPESDLSEASLPAPSLPVLLPALAFVARGALGAFASPSPPAAERIAATRSAFLRRVTPFKPIAPAMEWSSSRSLPSSIERSIPCFALNMGS</sequence>
<evidence type="ECO:0000313" key="2">
    <source>
        <dbReference type="EMBL" id="CAB4799277.1"/>
    </source>
</evidence>
<evidence type="ECO:0000313" key="1">
    <source>
        <dbReference type="EMBL" id="CAB4789458.1"/>
    </source>
</evidence>
<dbReference type="AlphaFoldDB" id="A0A6J6X2R2"/>